<evidence type="ECO:0000256" key="4">
    <source>
        <dbReference type="SAM" id="MobiDB-lite"/>
    </source>
</evidence>
<dbReference type="RefSeq" id="WP_037966109.1">
    <property type="nucleotide sequence ID" value="NZ_JBIRHZ010000015.1"/>
</dbReference>
<dbReference type="Proteomes" id="UP000037020">
    <property type="component" value="Unassembled WGS sequence"/>
</dbReference>
<dbReference type="EMBL" id="LGUT01004240">
    <property type="protein sequence ID" value="KOG56244.1"/>
    <property type="molecule type" value="Genomic_DNA"/>
</dbReference>
<dbReference type="PIRSF" id="PIRSF000819">
    <property type="entry name" value="Streptomycin_3-adenylyltransf"/>
    <property type="match status" value="1"/>
</dbReference>
<dbReference type="InterPro" id="IPR024172">
    <property type="entry name" value="AadA/Aad9"/>
</dbReference>
<protein>
    <recommendedName>
        <fullName evidence="9">Nucleotidyltransferase</fullName>
    </recommendedName>
</protein>
<evidence type="ECO:0000313" key="8">
    <source>
        <dbReference type="Proteomes" id="UP000037020"/>
    </source>
</evidence>
<sequence length="310" mass="33235">MTTTEAQVEEVVRLVRQVFGADVAGAYLHGSAVLDGLRPSSDIDVLAVLRRRTTEGERRALVTALLEISGAVGGDARRPDEVADPQPDEVAEARPGGASDARPVALADARPGEVSEARPVELTIVVQDAVRPWRYPPRCEFQYGEWLRTEYERGHTPEPGDSPDLAPLITMVLLGDAPLYGPPPAAVLDAVPHDDLRRGIVAGVPELLAELADDTRNAVLTLARVWRTLATGEICSKDAAAAWALVRLPEEHRPVLSRARAGYLGPPGTPGPLGASGPPGAERERWDDLAPRLRPYAEHVTAAIERLISG</sequence>
<organism evidence="7 8">
    <name type="scientific">Streptomyces varsoviensis</name>
    <dbReference type="NCBI Taxonomy" id="67373"/>
    <lineage>
        <taxon>Bacteria</taxon>
        <taxon>Bacillati</taxon>
        <taxon>Actinomycetota</taxon>
        <taxon>Actinomycetes</taxon>
        <taxon>Kitasatosporales</taxon>
        <taxon>Streptomycetaceae</taxon>
        <taxon>Streptomyces</taxon>
    </lineage>
</organism>
<dbReference type="Pfam" id="PF13427">
    <property type="entry name" value="AadA_C"/>
    <property type="match status" value="1"/>
</dbReference>
<gene>
    <name evidence="7" type="ORF">ADK38_43380</name>
</gene>
<feature type="region of interest" description="Disordered" evidence="4">
    <location>
        <begin position="74"/>
        <end position="112"/>
    </location>
</feature>
<dbReference type="InterPro" id="IPR025184">
    <property type="entry name" value="AadA_C"/>
</dbReference>
<keyword evidence="2" id="KW-0046">Antibiotic resistance</keyword>
<keyword evidence="8" id="KW-1185">Reference proteome</keyword>
<evidence type="ECO:0000313" key="7">
    <source>
        <dbReference type="EMBL" id="KOG56244.1"/>
    </source>
</evidence>
<evidence type="ECO:0000256" key="2">
    <source>
        <dbReference type="ARBA" id="ARBA00023251"/>
    </source>
</evidence>
<evidence type="ECO:0000259" key="5">
    <source>
        <dbReference type="Pfam" id="PF01909"/>
    </source>
</evidence>
<dbReference type="Pfam" id="PF01909">
    <property type="entry name" value="NTP_transf_2"/>
    <property type="match status" value="1"/>
</dbReference>
<evidence type="ECO:0000256" key="1">
    <source>
        <dbReference type="ARBA" id="ARBA00022679"/>
    </source>
</evidence>
<dbReference type="SUPFAM" id="SSF81301">
    <property type="entry name" value="Nucleotidyltransferase"/>
    <property type="match status" value="1"/>
</dbReference>
<feature type="domain" description="Adenylyltransferase AadA C-terminal" evidence="6">
    <location>
        <begin position="187"/>
        <end position="265"/>
    </location>
</feature>
<dbReference type="CDD" id="cd05403">
    <property type="entry name" value="NT_KNTase_like"/>
    <property type="match status" value="1"/>
</dbReference>
<name>A0ABR5ISZ1_9ACTN</name>
<comment type="catalytic activity">
    <reaction evidence="3">
        <text>spectinomycin + ATP = 9-O-adenylylspectinomycin + diphosphate</text>
        <dbReference type="Rhea" id="RHEA:63228"/>
        <dbReference type="ChEBI" id="CHEBI:30616"/>
        <dbReference type="ChEBI" id="CHEBI:33019"/>
        <dbReference type="ChEBI" id="CHEBI:146260"/>
        <dbReference type="ChEBI" id="CHEBI:146261"/>
    </reaction>
</comment>
<dbReference type="InterPro" id="IPR043519">
    <property type="entry name" value="NT_sf"/>
</dbReference>
<reference evidence="7 8" key="1">
    <citation type="submission" date="2015-07" db="EMBL/GenBank/DDBJ databases">
        <authorList>
            <person name="Ju K.-S."/>
            <person name="Doroghazi J.R."/>
            <person name="Metcalf W.W."/>
        </authorList>
    </citation>
    <scope>NUCLEOTIDE SEQUENCE [LARGE SCALE GENOMIC DNA]</scope>
    <source>
        <strain evidence="7 8">NRRL B-3589</strain>
    </source>
</reference>
<accession>A0ABR5ISZ1</accession>
<evidence type="ECO:0000256" key="3">
    <source>
        <dbReference type="ARBA" id="ARBA00047831"/>
    </source>
</evidence>
<keyword evidence="1" id="KW-0808">Transferase</keyword>
<proteinExistence type="predicted"/>
<evidence type="ECO:0008006" key="9">
    <source>
        <dbReference type="Google" id="ProtNLM"/>
    </source>
</evidence>
<feature type="domain" description="Polymerase nucleotidyl transferase" evidence="5">
    <location>
        <begin position="10"/>
        <end position="57"/>
    </location>
</feature>
<dbReference type="InterPro" id="IPR002934">
    <property type="entry name" value="Polymerase_NTP_transf_dom"/>
</dbReference>
<evidence type="ECO:0000259" key="6">
    <source>
        <dbReference type="Pfam" id="PF13427"/>
    </source>
</evidence>
<comment type="caution">
    <text evidence="7">The sequence shown here is derived from an EMBL/GenBank/DDBJ whole genome shotgun (WGS) entry which is preliminary data.</text>
</comment>
<feature type="region of interest" description="Disordered" evidence="4">
    <location>
        <begin position="260"/>
        <end position="283"/>
    </location>
</feature>